<name>A0A371PZL3_STRIH</name>
<reference evidence="2 3" key="1">
    <citation type="submission" date="2018-08" db="EMBL/GenBank/DDBJ databases">
        <title>Streptomyces NEAU-D10 sp. nov., a novel Actinomycete isolated from soil.</title>
        <authorList>
            <person name="Jin L."/>
        </authorList>
    </citation>
    <scope>NUCLEOTIDE SEQUENCE [LARGE SCALE GENOMIC DNA]</scope>
    <source>
        <strain evidence="2 3">NEAU-D10</strain>
    </source>
</reference>
<organism evidence="2 3">
    <name type="scientific">Streptomyces inhibens</name>
    <dbReference type="NCBI Taxonomy" id="2293571"/>
    <lineage>
        <taxon>Bacteria</taxon>
        <taxon>Bacillati</taxon>
        <taxon>Actinomycetota</taxon>
        <taxon>Actinomycetes</taxon>
        <taxon>Kitasatosporales</taxon>
        <taxon>Streptomycetaceae</taxon>
        <taxon>Streptomyces</taxon>
    </lineage>
</organism>
<dbReference type="Pfam" id="PF01135">
    <property type="entry name" value="PCMT"/>
    <property type="match status" value="1"/>
</dbReference>
<comment type="caution">
    <text evidence="2">The sequence shown here is derived from an EMBL/GenBank/DDBJ whole genome shotgun (WGS) entry which is preliminary data.</text>
</comment>
<dbReference type="Gene3D" id="3.40.50.150">
    <property type="entry name" value="Vaccinia Virus protein VP39"/>
    <property type="match status" value="1"/>
</dbReference>
<evidence type="ECO:0008006" key="4">
    <source>
        <dbReference type="Google" id="ProtNLM"/>
    </source>
</evidence>
<feature type="region of interest" description="Disordered" evidence="1">
    <location>
        <begin position="64"/>
        <end position="84"/>
    </location>
</feature>
<keyword evidence="3" id="KW-1185">Reference proteome</keyword>
<accession>A0A371PZL3</accession>
<dbReference type="Proteomes" id="UP000262477">
    <property type="component" value="Unassembled WGS sequence"/>
</dbReference>
<dbReference type="OrthoDB" id="9795634at2"/>
<proteinExistence type="predicted"/>
<sequence length="96" mass="10141">MGRWSRLVAEEFTAWLNCADGLRCVDVGCGTGVLSAVVTARCHPRLMVGIELLRELLRESPLNRQGPSVAAPGTSPASAAMGVRGVGCRPCCRCGR</sequence>
<evidence type="ECO:0000256" key="1">
    <source>
        <dbReference type="SAM" id="MobiDB-lite"/>
    </source>
</evidence>
<dbReference type="InterPro" id="IPR029063">
    <property type="entry name" value="SAM-dependent_MTases_sf"/>
</dbReference>
<gene>
    <name evidence="2" type="ORF">DY245_24250</name>
</gene>
<dbReference type="RefSeq" id="WP_128509339.1">
    <property type="nucleotide sequence ID" value="NZ_QUAC01000195.1"/>
</dbReference>
<dbReference type="EMBL" id="QUAC01000195">
    <property type="protein sequence ID" value="REK87895.1"/>
    <property type="molecule type" value="Genomic_DNA"/>
</dbReference>
<dbReference type="SUPFAM" id="SSF53335">
    <property type="entry name" value="S-adenosyl-L-methionine-dependent methyltransferases"/>
    <property type="match status" value="1"/>
</dbReference>
<protein>
    <recommendedName>
        <fullName evidence="4">Methyltransferase domain-containing protein</fullName>
    </recommendedName>
</protein>
<evidence type="ECO:0000313" key="2">
    <source>
        <dbReference type="EMBL" id="REK87895.1"/>
    </source>
</evidence>
<dbReference type="AlphaFoldDB" id="A0A371PZL3"/>
<evidence type="ECO:0000313" key="3">
    <source>
        <dbReference type="Proteomes" id="UP000262477"/>
    </source>
</evidence>